<evidence type="ECO:0000313" key="4">
    <source>
        <dbReference type="Proteomes" id="UP001597502"/>
    </source>
</evidence>
<feature type="signal peptide" evidence="2">
    <location>
        <begin position="1"/>
        <end position="23"/>
    </location>
</feature>
<organism evidence="3 4">
    <name type="scientific">Lentibacillus juripiscarius</name>
    <dbReference type="NCBI Taxonomy" id="257446"/>
    <lineage>
        <taxon>Bacteria</taxon>
        <taxon>Bacillati</taxon>
        <taxon>Bacillota</taxon>
        <taxon>Bacilli</taxon>
        <taxon>Bacillales</taxon>
        <taxon>Bacillaceae</taxon>
        <taxon>Lentibacillus</taxon>
    </lineage>
</organism>
<feature type="region of interest" description="Disordered" evidence="1">
    <location>
        <begin position="25"/>
        <end position="92"/>
    </location>
</feature>
<proteinExistence type="predicted"/>
<feature type="region of interest" description="Disordered" evidence="1">
    <location>
        <begin position="118"/>
        <end position="138"/>
    </location>
</feature>
<evidence type="ECO:0000313" key="3">
    <source>
        <dbReference type="EMBL" id="MFD2760430.1"/>
    </source>
</evidence>
<dbReference type="Proteomes" id="UP001597502">
    <property type="component" value="Unassembled WGS sequence"/>
</dbReference>
<dbReference type="EMBL" id="JBHUNA010000009">
    <property type="protein sequence ID" value="MFD2760430.1"/>
    <property type="molecule type" value="Genomic_DNA"/>
</dbReference>
<feature type="compositionally biased region" description="Low complexity" evidence="1">
    <location>
        <begin position="37"/>
        <end position="49"/>
    </location>
</feature>
<feature type="compositionally biased region" description="Basic and acidic residues" evidence="1">
    <location>
        <begin position="27"/>
        <end position="36"/>
    </location>
</feature>
<dbReference type="RefSeq" id="WP_382391900.1">
    <property type="nucleotide sequence ID" value="NZ_JBHUNA010000009.1"/>
</dbReference>
<comment type="caution">
    <text evidence="3">The sequence shown here is derived from an EMBL/GenBank/DDBJ whole genome shotgun (WGS) entry which is preliminary data.</text>
</comment>
<reference evidence="4" key="1">
    <citation type="journal article" date="2019" name="Int. J. Syst. Evol. Microbiol.">
        <title>The Global Catalogue of Microorganisms (GCM) 10K type strain sequencing project: providing services to taxonomists for standard genome sequencing and annotation.</title>
        <authorList>
            <consortium name="The Broad Institute Genomics Platform"/>
            <consortium name="The Broad Institute Genome Sequencing Center for Infectious Disease"/>
            <person name="Wu L."/>
            <person name="Ma J."/>
        </authorList>
    </citation>
    <scope>NUCLEOTIDE SEQUENCE [LARGE SCALE GENOMIC DNA]</scope>
    <source>
        <strain evidence="4">TISTR 1535</strain>
    </source>
</reference>
<keyword evidence="4" id="KW-1185">Reference proteome</keyword>
<gene>
    <name evidence="3" type="ORF">ACFSUO_05530</name>
</gene>
<evidence type="ECO:0000256" key="1">
    <source>
        <dbReference type="SAM" id="MobiDB-lite"/>
    </source>
</evidence>
<accession>A0ABW5V4P4</accession>
<evidence type="ECO:0000256" key="2">
    <source>
        <dbReference type="SAM" id="SignalP"/>
    </source>
</evidence>
<feature type="compositionally biased region" description="Basic and acidic residues" evidence="1">
    <location>
        <begin position="50"/>
        <end position="71"/>
    </location>
</feature>
<evidence type="ECO:0008006" key="5">
    <source>
        <dbReference type="Google" id="ProtNLM"/>
    </source>
</evidence>
<feature type="chain" id="PRO_5045969514" description="DUF4352 domain-containing protein" evidence="2">
    <location>
        <begin position="24"/>
        <end position="238"/>
    </location>
</feature>
<dbReference type="PROSITE" id="PS51257">
    <property type="entry name" value="PROKAR_LIPOPROTEIN"/>
    <property type="match status" value="1"/>
</dbReference>
<protein>
    <recommendedName>
        <fullName evidence="5">DUF4352 domain-containing protein</fullName>
    </recommendedName>
</protein>
<sequence>MRKNNVIWLFASILIVISLVACGNEENPSKSSKDSNSKSNSVENSTTSTEKPKSKTSDDNNQVEDKDKKETEEDVYTASSDKKSDPQTSGNLLNKNKVFKYKDGSVVMTLTKAEFTKKFGPSNASPENDEAYRETTSDSQTYLHLTGKIKNDTKNSFSFGNKLGEINFSLLYDGEHEFQNISSAEEENGTKLGPSNIDALTEGKIHVYFQVPKPVSKTNKPLILTVILGDEPFEITLR</sequence>
<keyword evidence="2" id="KW-0732">Signal</keyword>
<name>A0ABW5V4P4_9BACI</name>